<dbReference type="PANTHER" id="PTHR15885:SF1">
    <property type="entry name" value="COILED-COIL DOMAIN-CONTAINING PROTEIN 174"/>
    <property type="match status" value="1"/>
</dbReference>
<sequence length="416" mass="46163">MVSNKKEKAAGISQSSFMELKAMVSERKDVASRDKAAGKSTYIKGRKMMDKKLSVWARENKDVQKRAARDLDSEQLDKKAVEHYTVNMKRKAELYDRLHKGDFDHLTDKQFDNLLVDVRTLLFVPEATYLADLWQSQFTAKPPVEFSSDSDDDEDESATVPQPPGQDDPVIEYEDEFGRVRSAPRSQVPPHLLPKPMRRKGSDDGDEGIVLENPANFFPVYEPTADRVAAIQEAAAEENNPLNVHYDADREVRAKGAGFYQFSGDEETRQKQMEELKAAREETEKKRSATGAVDLKPGAPEGMQEGGSGGSRAMDERKRKLEERRRAIEAKRRKITGKEDAPSKTSPPLPSTSTPPAVSSPGTGSTPPEPPAPADPFAQLEAQASRPSQKTGAAPQDEATAWLENLQRDLASRKGR</sequence>
<name>A0A4Y9YRP1_9AGAM</name>
<comment type="caution">
    <text evidence="3">The sequence shown here is derived from an EMBL/GenBank/DDBJ whole genome shotgun (WGS) entry which is preliminary data.</text>
</comment>
<protein>
    <submittedName>
        <fullName evidence="3">Uncharacterized protein</fullName>
    </submittedName>
</protein>
<feature type="compositionally biased region" description="Basic and acidic residues" evidence="2">
    <location>
        <begin position="313"/>
        <end position="342"/>
    </location>
</feature>
<evidence type="ECO:0000313" key="3">
    <source>
        <dbReference type="EMBL" id="TFY65055.1"/>
    </source>
</evidence>
<accession>A0A4Y9YRP1</accession>
<feature type="compositionally biased region" description="Basic and acidic residues" evidence="2">
    <location>
        <begin position="406"/>
        <end position="416"/>
    </location>
</feature>
<organism evidence="3 4">
    <name type="scientific">Dentipellis fragilis</name>
    <dbReference type="NCBI Taxonomy" id="205917"/>
    <lineage>
        <taxon>Eukaryota</taxon>
        <taxon>Fungi</taxon>
        <taxon>Dikarya</taxon>
        <taxon>Basidiomycota</taxon>
        <taxon>Agaricomycotina</taxon>
        <taxon>Agaricomycetes</taxon>
        <taxon>Russulales</taxon>
        <taxon>Hericiaceae</taxon>
        <taxon>Dentipellis</taxon>
    </lineage>
</organism>
<gene>
    <name evidence="3" type="ORF">EVG20_g5729</name>
</gene>
<evidence type="ECO:0000313" key="4">
    <source>
        <dbReference type="Proteomes" id="UP000298327"/>
    </source>
</evidence>
<dbReference type="GO" id="GO:0005634">
    <property type="term" value="C:nucleus"/>
    <property type="evidence" value="ECO:0007669"/>
    <property type="project" value="TreeGrafter"/>
</dbReference>
<feature type="region of interest" description="Disordered" evidence="2">
    <location>
        <begin position="142"/>
        <end position="206"/>
    </location>
</feature>
<feature type="compositionally biased region" description="Acidic residues" evidence="2">
    <location>
        <begin position="148"/>
        <end position="157"/>
    </location>
</feature>
<dbReference type="InterPro" id="IPR025066">
    <property type="entry name" value="CCDC174-like"/>
</dbReference>
<dbReference type="AlphaFoldDB" id="A0A4Y9YRP1"/>
<dbReference type="Proteomes" id="UP000298327">
    <property type="component" value="Unassembled WGS sequence"/>
</dbReference>
<proteinExistence type="predicted"/>
<feature type="compositionally biased region" description="Basic and acidic residues" evidence="2">
    <location>
        <begin position="266"/>
        <end position="287"/>
    </location>
</feature>
<feature type="compositionally biased region" description="Low complexity" evidence="2">
    <location>
        <begin position="351"/>
        <end position="366"/>
    </location>
</feature>
<evidence type="ECO:0000256" key="1">
    <source>
        <dbReference type="ARBA" id="ARBA00023054"/>
    </source>
</evidence>
<feature type="region of interest" description="Disordered" evidence="2">
    <location>
        <begin position="263"/>
        <end position="416"/>
    </location>
</feature>
<dbReference type="OrthoDB" id="333551at2759"/>
<keyword evidence="1" id="KW-0175">Coiled coil</keyword>
<reference evidence="3 4" key="1">
    <citation type="submission" date="2019-02" db="EMBL/GenBank/DDBJ databases">
        <title>Genome sequencing of the rare red list fungi Dentipellis fragilis.</title>
        <authorList>
            <person name="Buettner E."/>
            <person name="Kellner H."/>
        </authorList>
    </citation>
    <scope>NUCLEOTIDE SEQUENCE [LARGE SCALE GENOMIC DNA]</scope>
    <source>
        <strain evidence="3 4">DSM 105465</strain>
    </source>
</reference>
<dbReference type="STRING" id="205917.A0A4Y9YRP1"/>
<keyword evidence="4" id="KW-1185">Reference proteome</keyword>
<dbReference type="EMBL" id="SEOQ01000351">
    <property type="protein sequence ID" value="TFY65055.1"/>
    <property type="molecule type" value="Genomic_DNA"/>
</dbReference>
<dbReference type="PANTHER" id="PTHR15885">
    <property type="entry name" value="COILED-COIL DOMAIN-CONTAINING PROTEIN 174"/>
    <property type="match status" value="1"/>
</dbReference>
<dbReference type="Pfam" id="PF13300">
    <property type="entry name" value="DUF4078"/>
    <property type="match status" value="1"/>
</dbReference>
<evidence type="ECO:0000256" key="2">
    <source>
        <dbReference type="SAM" id="MobiDB-lite"/>
    </source>
</evidence>